<comment type="caution">
    <text evidence="1">The sequence shown here is derived from an EMBL/GenBank/DDBJ whole genome shotgun (WGS) entry which is preliminary data.</text>
</comment>
<proteinExistence type="predicted"/>
<name>A0A9J5Y4C4_SOLCO</name>
<reference evidence="1 2" key="1">
    <citation type="submission" date="2020-09" db="EMBL/GenBank/DDBJ databases">
        <title>De no assembly of potato wild relative species, Solanum commersonii.</title>
        <authorList>
            <person name="Cho K."/>
        </authorList>
    </citation>
    <scope>NUCLEOTIDE SEQUENCE [LARGE SCALE GENOMIC DNA]</scope>
    <source>
        <strain evidence="1">LZ3.2</strain>
        <tissue evidence="1">Leaf</tissue>
    </source>
</reference>
<evidence type="ECO:0000313" key="1">
    <source>
        <dbReference type="EMBL" id="KAG5594424.1"/>
    </source>
</evidence>
<dbReference type="EMBL" id="JACXVP010000007">
    <property type="protein sequence ID" value="KAG5594424.1"/>
    <property type="molecule type" value="Genomic_DNA"/>
</dbReference>
<organism evidence="1 2">
    <name type="scientific">Solanum commersonii</name>
    <name type="common">Commerson's wild potato</name>
    <name type="synonym">Commerson's nightshade</name>
    <dbReference type="NCBI Taxonomy" id="4109"/>
    <lineage>
        <taxon>Eukaryota</taxon>
        <taxon>Viridiplantae</taxon>
        <taxon>Streptophyta</taxon>
        <taxon>Embryophyta</taxon>
        <taxon>Tracheophyta</taxon>
        <taxon>Spermatophyta</taxon>
        <taxon>Magnoliopsida</taxon>
        <taxon>eudicotyledons</taxon>
        <taxon>Gunneridae</taxon>
        <taxon>Pentapetalae</taxon>
        <taxon>asterids</taxon>
        <taxon>lamiids</taxon>
        <taxon>Solanales</taxon>
        <taxon>Solanaceae</taxon>
        <taxon>Solanoideae</taxon>
        <taxon>Solaneae</taxon>
        <taxon>Solanum</taxon>
    </lineage>
</organism>
<protein>
    <submittedName>
        <fullName evidence="1">Uncharacterized protein</fullName>
    </submittedName>
</protein>
<dbReference type="Proteomes" id="UP000824120">
    <property type="component" value="Chromosome 7"/>
</dbReference>
<gene>
    <name evidence="1" type="ORF">H5410_035656</name>
</gene>
<dbReference type="PANTHER" id="PTHR46890:SF28">
    <property type="entry name" value="REVERSE TRANSCRIPTASE DOMAIN-CONTAINING PROTEIN"/>
    <property type="match status" value="1"/>
</dbReference>
<keyword evidence="2" id="KW-1185">Reference proteome</keyword>
<accession>A0A9J5Y4C4</accession>
<dbReference type="AlphaFoldDB" id="A0A9J5Y4C4"/>
<dbReference type="OrthoDB" id="1937198at2759"/>
<evidence type="ECO:0000313" key="2">
    <source>
        <dbReference type="Proteomes" id="UP000824120"/>
    </source>
</evidence>
<dbReference type="PANTHER" id="PTHR46890">
    <property type="entry name" value="NON-LTR RETROLELEMENT REVERSE TRANSCRIPTASE-LIKE PROTEIN-RELATED"/>
    <property type="match status" value="1"/>
</dbReference>
<sequence>MSFNFNYRPQPSLSSDTLQCIPNLITLEDNNRLCIMPDEKEIKEVVFDFSVLSAAGPNRYNGTFFQSCWDIIKKDIIAYVQDFFRGIKLTRFIPFSMPPNCPNINYLDYDDAIVIFSSGNTPSMRLITNWIKVYESSSGQLVNRDKSFFLLTSKTSARRINRLRRCTNFMDKNFSSIYLGFPLYVGRKKLEYFD</sequence>
<dbReference type="InterPro" id="IPR052343">
    <property type="entry name" value="Retrotransposon-Effector_Assoc"/>
</dbReference>